<keyword evidence="3" id="KW-0472">Membrane</keyword>
<comment type="similarity">
    <text evidence="1">Belongs to the apolipoprotein L family.</text>
</comment>
<evidence type="ECO:0000256" key="3">
    <source>
        <dbReference type="SAM" id="Phobius"/>
    </source>
</evidence>
<feature type="region of interest" description="Disordered" evidence="2">
    <location>
        <begin position="1"/>
        <end position="143"/>
    </location>
</feature>
<dbReference type="EMBL" id="CAWUFR010000064">
    <property type="protein sequence ID" value="CAK6963387.1"/>
    <property type="molecule type" value="Genomic_DNA"/>
</dbReference>
<dbReference type="Proteomes" id="UP001314229">
    <property type="component" value="Unassembled WGS sequence"/>
</dbReference>
<evidence type="ECO:0000256" key="1">
    <source>
        <dbReference type="ARBA" id="ARBA00010090"/>
    </source>
</evidence>
<comment type="caution">
    <text evidence="4">The sequence shown here is derived from an EMBL/GenBank/DDBJ whole genome shotgun (WGS) entry which is preliminary data.</text>
</comment>
<accession>A0AAV1NVN9</accession>
<evidence type="ECO:0000256" key="2">
    <source>
        <dbReference type="SAM" id="MobiDB-lite"/>
    </source>
</evidence>
<organism evidence="4 5">
    <name type="scientific">Scomber scombrus</name>
    <name type="common">Atlantic mackerel</name>
    <name type="synonym">Scomber vernalis</name>
    <dbReference type="NCBI Taxonomy" id="13677"/>
    <lineage>
        <taxon>Eukaryota</taxon>
        <taxon>Metazoa</taxon>
        <taxon>Chordata</taxon>
        <taxon>Craniata</taxon>
        <taxon>Vertebrata</taxon>
        <taxon>Euteleostomi</taxon>
        <taxon>Actinopterygii</taxon>
        <taxon>Neopterygii</taxon>
        <taxon>Teleostei</taxon>
        <taxon>Neoteleostei</taxon>
        <taxon>Acanthomorphata</taxon>
        <taxon>Pelagiaria</taxon>
        <taxon>Scombriformes</taxon>
        <taxon>Scombridae</taxon>
        <taxon>Scomber</taxon>
    </lineage>
</organism>
<evidence type="ECO:0000313" key="5">
    <source>
        <dbReference type="Proteomes" id="UP001314229"/>
    </source>
</evidence>
<dbReference type="AlphaFoldDB" id="A0AAV1NVN9"/>
<gene>
    <name evidence="4" type="ORF">FSCOSCO3_A028457</name>
</gene>
<dbReference type="Pfam" id="PF05461">
    <property type="entry name" value="ApoL"/>
    <property type="match status" value="1"/>
</dbReference>
<feature type="compositionally biased region" description="Polar residues" evidence="2">
    <location>
        <begin position="49"/>
        <end position="73"/>
    </location>
</feature>
<name>A0AAV1NVN9_SCOSC</name>
<dbReference type="PANTHER" id="PTHR14096">
    <property type="entry name" value="APOLIPOPROTEIN L"/>
    <property type="match status" value="1"/>
</dbReference>
<feature type="transmembrane region" description="Helical" evidence="3">
    <location>
        <begin position="323"/>
        <end position="345"/>
    </location>
</feature>
<reference evidence="4 5" key="1">
    <citation type="submission" date="2024-01" db="EMBL/GenBank/DDBJ databases">
        <authorList>
            <person name="Alioto T."/>
            <person name="Alioto T."/>
            <person name="Gomez Garrido J."/>
        </authorList>
    </citation>
    <scope>NUCLEOTIDE SEQUENCE [LARGE SCALE GENOMIC DNA]</scope>
</reference>
<feature type="region of interest" description="Disordered" evidence="2">
    <location>
        <begin position="208"/>
        <end position="234"/>
    </location>
</feature>
<evidence type="ECO:0000313" key="4">
    <source>
        <dbReference type="EMBL" id="CAK6963387.1"/>
    </source>
</evidence>
<feature type="compositionally biased region" description="Pro residues" evidence="2">
    <location>
        <begin position="126"/>
        <end position="138"/>
    </location>
</feature>
<feature type="region of interest" description="Disordered" evidence="2">
    <location>
        <begin position="165"/>
        <end position="190"/>
    </location>
</feature>
<feature type="transmembrane region" description="Helical" evidence="3">
    <location>
        <begin position="351"/>
        <end position="371"/>
    </location>
</feature>
<feature type="compositionally biased region" description="Low complexity" evidence="2">
    <location>
        <begin position="8"/>
        <end position="21"/>
    </location>
</feature>
<dbReference type="PANTHER" id="PTHR14096:SF59">
    <property type="entry name" value="APOLIPOPROTEIN L, 1 ISOFORM X1"/>
    <property type="match status" value="1"/>
</dbReference>
<dbReference type="GO" id="GO:0042157">
    <property type="term" value="P:lipoprotein metabolic process"/>
    <property type="evidence" value="ECO:0007669"/>
    <property type="project" value="InterPro"/>
</dbReference>
<proteinExistence type="inferred from homology"/>
<feature type="compositionally biased region" description="Pro residues" evidence="2">
    <location>
        <begin position="85"/>
        <end position="94"/>
    </location>
</feature>
<sequence length="515" mass="56982">MTLRTNYMMSAISSSDIQQSAYEDPEASMPALTDVKVKPVPPPRTKKPNTQCNNNSTVNSVDHFSKETTSQNTAYPAGYKRPRPARPPPVPPVKPTAAVNGSDLYYTTSNTEPTVTSPAITEKKLPSPPRPARPPPPSYYNDKQSTILLKSKSDTDLEYPCRTYGAMTRPPPPSFSPPPPPSVRKPSESACSEAEYPLYLEVLTEDGDETHQTQGRSTPCTEEPQRRCFSSHRQSIDHSEEINGMLRWLKRVSKSDYLTPSLYGLSVEEEIRLFNERAMNVNQALRLYNLLMMKRNEIVRDHISEFASITESMDKGQKKIKNMGIAGGTTGAVGGMTAVVGIALAPMTMGISLIATAIGAGMVAGAGGMGARAAKAKNKNVNRTAVKKLVDDYMANIVDVEHSLDFILSGMNELRRHDLAKLQRAGAQPDAVKMAHLSQSVFRSTMNNSRRTSVHTAGMSSERLLKAFAQEMDQYFKDEKLKQSTKNKFSARVLLLAQNLQDEFNHLNDMWEKFC</sequence>
<dbReference type="GO" id="GO:0006869">
    <property type="term" value="P:lipid transport"/>
    <property type="evidence" value="ECO:0007669"/>
    <property type="project" value="InterPro"/>
</dbReference>
<dbReference type="InterPro" id="IPR008405">
    <property type="entry name" value="ApoL"/>
</dbReference>
<keyword evidence="3" id="KW-1133">Transmembrane helix</keyword>
<dbReference type="GO" id="GO:0016020">
    <property type="term" value="C:membrane"/>
    <property type="evidence" value="ECO:0007669"/>
    <property type="project" value="TreeGrafter"/>
</dbReference>
<dbReference type="GO" id="GO:0008289">
    <property type="term" value="F:lipid binding"/>
    <property type="evidence" value="ECO:0007669"/>
    <property type="project" value="InterPro"/>
</dbReference>
<feature type="compositionally biased region" description="Pro residues" evidence="2">
    <location>
        <begin position="169"/>
        <end position="183"/>
    </location>
</feature>
<feature type="compositionally biased region" description="Polar residues" evidence="2">
    <location>
        <begin position="105"/>
        <end position="119"/>
    </location>
</feature>
<dbReference type="GO" id="GO:0005576">
    <property type="term" value="C:extracellular region"/>
    <property type="evidence" value="ECO:0007669"/>
    <property type="project" value="InterPro"/>
</dbReference>
<keyword evidence="5" id="KW-1185">Reference proteome</keyword>
<protein>
    <submittedName>
        <fullName evidence="4">Uncharacterized protein LOC108877609 isoform X3</fullName>
    </submittedName>
</protein>
<keyword evidence="3" id="KW-0812">Transmembrane</keyword>